<keyword evidence="3" id="KW-1185">Reference proteome</keyword>
<keyword evidence="1" id="KW-1133">Transmembrane helix</keyword>
<sequence length="97" mass="10993">MPANPKYLTPAFWPRFSKITAAILGSYLVTVSFHQMLISWLDREDMLITMAYSGFIVWVALMIVTFIAKSGWKMWALYLLLTAIFAGLTYAGISYDA</sequence>
<organism evidence="2 3">
    <name type="scientific">Flavobacterium agri</name>
    <dbReference type="NCBI Taxonomy" id="2743471"/>
    <lineage>
        <taxon>Bacteria</taxon>
        <taxon>Pseudomonadati</taxon>
        <taxon>Bacteroidota</taxon>
        <taxon>Flavobacteriia</taxon>
        <taxon>Flavobacteriales</taxon>
        <taxon>Flavobacteriaceae</taxon>
        <taxon>Flavobacterium</taxon>
    </lineage>
</organism>
<evidence type="ECO:0000313" key="2">
    <source>
        <dbReference type="EMBL" id="NYA70428.1"/>
    </source>
</evidence>
<feature type="transmembrane region" description="Helical" evidence="1">
    <location>
        <begin position="75"/>
        <end position="93"/>
    </location>
</feature>
<comment type="caution">
    <text evidence="2">The sequence shown here is derived from an EMBL/GenBank/DDBJ whole genome shotgun (WGS) entry which is preliminary data.</text>
</comment>
<evidence type="ECO:0008006" key="4">
    <source>
        <dbReference type="Google" id="ProtNLM"/>
    </source>
</evidence>
<dbReference type="RefSeq" id="WP_176005238.1">
    <property type="nucleotide sequence ID" value="NZ_JABWMI010000006.1"/>
</dbReference>
<feature type="transmembrane region" description="Helical" evidence="1">
    <location>
        <begin position="47"/>
        <end position="68"/>
    </location>
</feature>
<accession>A0A7Y9C6J5</accession>
<evidence type="ECO:0000256" key="1">
    <source>
        <dbReference type="SAM" id="Phobius"/>
    </source>
</evidence>
<dbReference type="Proteomes" id="UP000535020">
    <property type="component" value="Unassembled WGS sequence"/>
</dbReference>
<name>A0A7Y9C6J5_9FLAO</name>
<keyword evidence="1" id="KW-0812">Transmembrane</keyword>
<dbReference type="EMBL" id="JACBJI010000002">
    <property type="protein sequence ID" value="NYA70428.1"/>
    <property type="molecule type" value="Genomic_DNA"/>
</dbReference>
<reference evidence="2 3" key="1">
    <citation type="submission" date="2020-07" db="EMBL/GenBank/DDBJ databases">
        <authorList>
            <person name="Sun Q."/>
        </authorList>
    </citation>
    <scope>NUCLEOTIDE SEQUENCE [LARGE SCALE GENOMIC DNA]</scope>
    <source>
        <strain evidence="2 3">MAH-1</strain>
    </source>
</reference>
<gene>
    <name evidence="2" type="ORF">HZF10_05810</name>
</gene>
<evidence type="ECO:0000313" key="3">
    <source>
        <dbReference type="Proteomes" id="UP000535020"/>
    </source>
</evidence>
<protein>
    <recommendedName>
        <fullName evidence="4">DUF3649 domain-containing protein</fullName>
    </recommendedName>
</protein>
<dbReference type="AlphaFoldDB" id="A0A7Y9C6J5"/>
<proteinExistence type="predicted"/>
<keyword evidence="1" id="KW-0472">Membrane</keyword>